<dbReference type="EMBL" id="DSMG01000054">
    <property type="protein sequence ID" value="HDX30834.1"/>
    <property type="molecule type" value="Genomic_DNA"/>
</dbReference>
<dbReference type="InterPro" id="IPR035906">
    <property type="entry name" value="MetI-like_sf"/>
</dbReference>
<reference evidence="9" key="1">
    <citation type="journal article" date="2020" name="mSystems">
        <title>Genome- and Community-Level Interaction Insights into Carbon Utilization and Element Cycling Functions of Hydrothermarchaeota in Hydrothermal Sediment.</title>
        <authorList>
            <person name="Zhou Z."/>
            <person name="Liu Y."/>
            <person name="Xu W."/>
            <person name="Pan J."/>
            <person name="Luo Z.H."/>
            <person name="Li M."/>
        </authorList>
    </citation>
    <scope>NUCLEOTIDE SEQUENCE [LARGE SCALE GENOMIC DNA]</scope>
    <source>
        <strain evidence="9">SpSt-289</strain>
    </source>
</reference>
<sequence length="277" mass="30702">MLFLAPYLFLFITLRLAPSAIGLFISFTNWSAVGAPKWVGLANYQALFIDPRFRDALTNTVIFTAMAVPALVGLGLAFALFLNQPYQGRGLGRVAVFTPYVIMPTVVGVLWTWILEKDFGLLNVLLGRQIPWLVSPSWAMLGLVLAAVWSMVGYNTVLFLAGLQDIPSELYEAARIDGANAWRSFWSLTLPLLAPTAFLVLMLTFINTFQVFDLVYVMTSGGPGTSTLTLVQYVYTTAFQFFKFGYGSAVAMVIFVILVIIALIQTRAYRRGLESIY</sequence>
<gene>
    <name evidence="9" type="ORF">ENQ20_05000</name>
</gene>
<evidence type="ECO:0000256" key="4">
    <source>
        <dbReference type="ARBA" id="ARBA00022692"/>
    </source>
</evidence>
<feature type="transmembrane region" description="Helical" evidence="7">
    <location>
        <begin position="184"/>
        <end position="206"/>
    </location>
</feature>
<dbReference type="CDD" id="cd06261">
    <property type="entry name" value="TM_PBP2"/>
    <property type="match status" value="1"/>
</dbReference>
<evidence type="ECO:0000256" key="6">
    <source>
        <dbReference type="ARBA" id="ARBA00023136"/>
    </source>
</evidence>
<organism evidence="9">
    <name type="scientific">Caldilinea aerophila</name>
    <dbReference type="NCBI Taxonomy" id="133453"/>
    <lineage>
        <taxon>Bacteria</taxon>
        <taxon>Bacillati</taxon>
        <taxon>Chloroflexota</taxon>
        <taxon>Caldilineae</taxon>
        <taxon>Caldilineales</taxon>
        <taxon>Caldilineaceae</taxon>
        <taxon>Caldilinea</taxon>
    </lineage>
</organism>
<keyword evidence="6 7" id="KW-0472">Membrane</keyword>
<feature type="transmembrane region" description="Helical" evidence="7">
    <location>
        <begin position="61"/>
        <end position="82"/>
    </location>
</feature>
<feature type="transmembrane region" description="Helical" evidence="7">
    <location>
        <begin position="244"/>
        <end position="264"/>
    </location>
</feature>
<evidence type="ECO:0000256" key="2">
    <source>
        <dbReference type="ARBA" id="ARBA00022448"/>
    </source>
</evidence>
<evidence type="ECO:0000256" key="7">
    <source>
        <dbReference type="RuleBase" id="RU363032"/>
    </source>
</evidence>
<dbReference type="GO" id="GO:0005886">
    <property type="term" value="C:plasma membrane"/>
    <property type="evidence" value="ECO:0007669"/>
    <property type="project" value="UniProtKB-SubCell"/>
</dbReference>
<evidence type="ECO:0000256" key="1">
    <source>
        <dbReference type="ARBA" id="ARBA00004651"/>
    </source>
</evidence>
<feature type="domain" description="ABC transmembrane type-1" evidence="8">
    <location>
        <begin position="57"/>
        <end position="265"/>
    </location>
</feature>
<evidence type="ECO:0000256" key="3">
    <source>
        <dbReference type="ARBA" id="ARBA00022475"/>
    </source>
</evidence>
<evidence type="ECO:0000259" key="8">
    <source>
        <dbReference type="PROSITE" id="PS50928"/>
    </source>
</evidence>
<dbReference type="PANTHER" id="PTHR30193:SF37">
    <property type="entry name" value="INNER MEMBRANE ABC TRANSPORTER PERMEASE PROTEIN YCJO"/>
    <property type="match status" value="1"/>
</dbReference>
<dbReference type="PROSITE" id="PS50928">
    <property type="entry name" value="ABC_TM1"/>
    <property type="match status" value="1"/>
</dbReference>
<dbReference type="SUPFAM" id="SSF161098">
    <property type="entry name" value="MetI-like"/>
    <property type="match status" value="1"/>
</dbReference>
<keyword evidence="5 7" id="KW-1133">Transmembrane helix</keyword>
<protein>
    <submittedName>
        <fullName evidence="9">Sugar ABC transporter permease</fullName>
    </submittedName>
</protein>
<feature type="transmembrane region" description="Helical" evidence="7">
    <location>
        <begin position="94"/>
        <end position="114"/>
    </location>
</feature>
<keyword evidence="3" id="KW-1003">Cell membrane</keyword>
<dbReference type="GO" id="GO:0055085">
    <property type="term" value="P:transmembrane transport"/>
    <property type="evidence" value="ECO:0007669"/>
    <property type="project" value="InterPro"/>
</dbReference>
<dbReference type="Gene3D" id="1.10.3720.10">
    <property type="entry name" value="MetI-like"/>
    <property type="match status" value="1"/>
</dbReference>
<evidence type="ECO:0000313" key="9">
    <source>
        <dbReference type="EMBL" id="HDX30834.1"/>
    </source>
</evidence>
<dbReference type="AlphaFoldDB" id="A0A7C1FHV9"/>
<keyword evidence="4 7" id="KW-0812">Transmembrane</keyword>
<evidence type="ECO:0000256" key="5">
    <source>
        <dbReference type="ARBA" id="ARBA00022989"/>
    </source>
</evidence>
<feature type="transmembrane region" description="Helical" evidence="7">
    <location>
        <begin position="138"/>
        <end position="163"/>
    </location>
</feature>
<dbReference type="PANTHER" id="PTHR30193">
    <property type="entry name" value="ABC TRANSPORTER PERMEASE PROTEIN"/>
    <property type="match status" value="1"/>
</dbReference>
<dbReference type="InterPro" id="IPR000515">
    <property type="entry name" value="MetI-like"/>
</dbReference>
<dbReference type="Pfam" id="PF00528">
    <property type="entry name" value="BPD_transp_1"/>
    <property type="match status" value="1"/>
</dbReference>
<dbReference type="InterPro" id="IPR051393">
    <property type="entry name" value="ABC_transporter_permease"/>
</dbReference>
<keyword evidence="2 7" id="KW-0813">Transport</keyword>
<comment type="caution">
    <text evidence="9">The sequence shown here is derived from an EMBL/GenBank/DDBJ whole genome shotgun (WGS) entry which is preliminary data.</text>
</comment>
<comment type="similarity">
    <text evidence="7">Belongs to the binding-protein-dependent transport system permease family.</text>
</comment>
<comment type="subcellular location">
    <subcellularLocation>
        <location evidence="1 7">Cell membrane</location>
        <topology evidence="1 7">Multi-pass membrane protein</topology>
    </subcellularLocation>
</comment>
<name>A0A7C1FHV9_9CHLR</name>
<accession>A0A7C1FHV9</accession>
<proteinExistence type="inferred from homology"/>